<dbReference type="Proteomes" id="UP000293550">
    <property type="component" value="Unassembled WGS sequence"/>
</dbReference>
<comment type="similarity">
    <text evidence="1">Belongs to the UPF0236 family.</text>
</comment>
<dbReference type="EMBL" id="SCFB01000008">
    <property type="protein sequence ID" value="RZI45597.1"/>
    <property type="molecule type" value="Genomic_DNA"/>
</dbReference>
<evidence type="ECO:0008006" key="4">
    <source>
        <dbReference type="Google" id="ProtNLM"/>
    </source>
</evidence>
<name>A0A4V2DZM7_9PROT</name>
<evidence type="ECO:0000313" key="2">
    <source>
        <dbReference type="EMBL" id="RZI45597.1"/>
    </source>
</evidence>
<protein>
    <recommendedName>
        <fullName evidence="4">ISKra4 family transposase</fullName>
    </recommendedName>
</protein>
<keyword evidence="3" id="KW-1185">Reference proteome</keyword>
<dbReference type="Pfam" id="PF06782">
    <property type="entry name" value="UPF0236"/>
    <property type="match status" value="1"/>
</dbReference>
<sequence>MTYEKKPDGVEKHDTRKHKKLSWREARLSLAHPVGSVTPIFATTLGKPDVVGRQLYRCAKKSGMDDKTTVHCLGDGASWIANQVDEEFGSQATYLVDFYHVCEYLSRAAPGCSSNKHTWLDQQKERLKTAKPADVLEELRRHFEPEENTETPVRDCHRYLSNRTNQLDYAGAIKKGLPIGSGEIESAHRYVIQKRLKLAGAWWKETNAADMLELRVNRANRNWDGYWVSRKAA</sequence>
<reference evidence="2 3" key="1">
    <citation type="submission" date="2018-10" db="EMBL/GenBank/DDBJ databases">
        <title>An updated phylogeny of the Alphaproteobacteria reveals that the parasitic Rickettsiales and Holosporales have independent origins.</title>
        <authorList>
            <person name="Munoz-Gomez S.A."/>
            <person name="Hess S."/>
            <person name="Burger G."/>
            <person name="Lang B.F."/>
            <person name="Susko E."/>
            <person name="Slamovits C.H."/>
            <person name="Roger A.J."/>
        </authorList>
    </citation>
    <scope>NUCLEOTIDE SEQUENCE [LARGE SCALE GENOMIC DNA]</scope>
    <source>
        <strain evidence="2">HOLO01</strain>
    </source>
</reference>
<dbReference type="InterPro" id="IPR009620">
    <property type="entry name" value="UPF0236"/>
</dbReference>
<organism evidence="2 3">
    <name type="scientific">Candidatus Finniella inopinata</name>
    <dbReference type="NCBI Taxonomy" id="1696036"/>
    <lineage>
        <taxon>Bacteria</taxon>
        <taxon>Pseudomonadati</taxon>
        <taxon>Pseudomonadota</taxon>
        <taxon>Alphaproteobacteria</taxon>
        <taxon>Holosporales</taxon>
        <taxon>Candidatus Paracaedibacteraceae</taxon>
        <taxon>Candidatus Finniella</taxon>
    </lineage>
</organism>
<accession>A0A4V2DZM7</accession>
<proteinExistence type="inferred from homology"/>
<comment type="caution">
    <text evidence="2">The sequence shown here is derived from an EMBL/GenBank/DDBJ whole genome shotgun (WGS) entry which is preliminary data.</text>
</comment>
<gene>
    <name evidence="2" type="ORF">EQU50_06640</name>
</gene>
<dbReference type="AlphaFoldDB" id="A0A4V2DZM7"/>
<dbReference type="RefSeq" id="WP_130154350.1">
    <property type="nucleotide sequence ID" value="NZ_SCFB01000008.1"/>
</dbReference>
<evidence type="ECO:0000256" key="1">
    <source>
        <dbReference type="ARBA" id="ARBA00006539"/>
    </source>
</evidence>
<evidence type="ECO:0000313" key="3">
    <source>
        <dbReference type="Proteomes" id="UP000293550"/>
    </source>
</evidence>
<dbReference type="OrthoDB" id="9204559at2"/>